<keyword evidence="1" id="KW-0472">Membrane</keyword>
<keyword evidence="1" id="KW-1133">Transmembrane helix</keyword>
<name>A0A0B0EEQ3_9BACT</name>
<accession>A0A0B0EEQ3</accession>
<dbReference type="Proteomes" id="UP000030652">
    <property type="component" value="Unassembled WGS sequence"/>
</dbReference>
<reference evidence="2 3" key="1">
    <citation type="submission" date="2014-10" db="EMBL/GenBank/DDBJ databases">
        <title>Draft genome of anammox bacterium scalindua brodae, obtained using differential coverage binning of sequence data from two enrichment reactors.</title>
        <authorList>
            <person name="Speth D.R."/>
            <person name="Russ L."/>
            <person name="Kartal B."/>
            <person name="Op den Camp H.J."/>
            <person name="Dutilh B.E."/>
            <person name="Jetten M.S."/>
        </authorList>
    </citation>
    <scope>NUCLEOTIDE SEQUENCE [LARGE SCALE GENOMIC DNA]</scope>
    <source>
        <strain evidence="2">RU1</strain>
    </source>
</reference>
<evidence type="ECO:0000256" key="1">
    <source>
        <dbReference type="SAM" id="Phobius"/>
    </source>
</evidence>
<dbReference type="EMBL" id="JRYO01000219">
    <property type="protein sequence ID" value="KHE91079.1"/>
    <property type="molecule type" value="Genomic_DNA"/>
</dbReference>
<comment type="caution">
    <text evidence="2">The sequence shown here is derived from an EMBL/GenBank/DDBJ whole genome shotgun (WGS) entry which is preliminary data.</text>
</comment>
<sequence length="94" mass="10783">MNVLKQKVFSMYRSMIIGEGEKIKSIPLKHILYFAGLVVCALLIFRFGFMNLTGKMNKKNIGIPVSVIDDVQESQLEPEELEEDNNNMYSIVRN</sequence>
<evidence type="ECO:0000313" key="3">
    <source>
        <dbReference type="Proteomes" id="UP000030652"/>
    </source>
</evidence>
<evidence type="ECO:0000313" key="2">
    <source>
        <dbReference type="EMBL" id="KHE91079.1"/>
    </source>
</evidence>
<dbReference type="AlphaFoldDB" id="A0A0B0EEQ3"/>
<feature type="transmembrane region" description="Helical" evidence="1">
    <location>
        <begin position="31"/>
        <end position="49"/>
    </location>
</feature>
<keyword evidence="1" id="KW-0812">Transmembrane</keyword>
<proteinExistence type="predicted"/>
<protein>
    <submittedName>
        <fullName evidence="2">Uncharacterized protein</fullName>
    </submittedName>
</protein>
<organism evidence="2 3">
    <name type="scientific">Candidatus Scalindua brodae</name>
    <dbReference type="NCBI Taxonomy" id="237368"/>
    <lineage>
        <taxon>Bacteria</taxon>
        <taxon>Pseudomonadati</taxon>
        <taxon>Planctomycetota</taxon>
        <taxon>Candidatus Brocadiia</taxon>
        <taxon>Candidatus Brocadiales</taxon>
        <taxon>Candidatus Scalinduaceae</taxon>
        <taxon>Candidatus Scalindua</taxon>
    </lineage>
</organism>
<gene>
    <name evidence="2" type="ORF">SCABRO_03183</name>
</gene>